<dbReference type="AlphaFoldDB" id="A0A8S9JFH8"/>
<proteinExistence type="predicted"/>
<reference evidence="1" key="1">
    <citation type="submission" date="2019-12" db="EMBL/GenBank/DDBJ databases">
        <title>Genome sequencing and annotation of Brassica cretica.</title>
        <authorList>
            <person name="Studholme D.J."/>
            <person name="Sarris P.F."/>
        </authorList>
    </citation>
    <scope>NUCLEOTIDE SEQUENCE</scope>
    <source>
        <strain evidence="1">PFS-001/15</strain>
        <tissue evidence="1">Leaf</tissue>
    </source>
</reference>
<dbReference type="EMBL" id="QGKW02001660">
    <property type="protein sequence ID" value="KAF2580981.1"/>
    <property type="molecule type" value="Genomic_DNA"/>
</dbReference>
<dbReference type="Proteomes" id="UP000712281">
    <property type="component" value="Unassembled WGS sequence"/>
</dbReference>
<evidence type="ECO:0000313" key="2">
    <source>
        <dbReference type="Proteomes" id="UP000712281"/>
    </source>
</evidence>
<organism evidence="1 2">
    <name type="scientific">Brassica cretica</name>
    <name type="common">Mustard</name>
    <dbReference type="NCBI Taxonomy" id="69181"/>
    <lineage>
        <taxon>Eukaryota</taxon>
        <taxon>Viridiplantae</taxon>
        <taxon>Streptophyta</taxon>
        <taxon>Embryophyta</taxon>
        <taxon>Tracheophyta</taxon>
        <taxon>Spermatophyta</taxon>
        <taxon>Magnoliopsida</taxon>
        <taxon>eudicotyledons</taxon>
        <taxon>Gunneridae</taxon>
        <taxon>Pentapetalae</taxon>
        <taxon>rosids</taxon>
        <taxon>malvids</taxon>
        <taxon>Brassicales</taxon>
        <taxon>Brassicaceae</taxon>
        <taxon>Brassiceae</taxon>
        <taxon>Brassica</taxon>
    </lineage>
</organism>
<accession>A0A8S9JFH8</accession>
<evidence type="ECO:0000313" key="1">
    <source>
        <dbReference type="EMBL" id="KAF2580981.1"/>
    </source>
</evidence>
<name>A0A8S9JFH8_BRACR</name>
<comment type="caution">
    <text evidence="1">The sequence shown here is derived from an EMBL/GenBank/DDBJ whole genome shotgun (WGS) entry which is preliminary data.</text>
</comment>
<sequence>MERKKRKEPRVQRDRSETREHDRMADLSLYWGRESIWLVGDVSLFCIRISQTNDELDKSRCSTRSVGSCWTGWLWLIPEDWLVKRVGSDGRLGSSLSVLYRLWYRPNLDGFALTEPRLVLGGCVLLLTEYGAVEPTGFEPEFAVSGIFPQGPLDYHRWFFFASPDLLNISRNACDSGSARLSPETRFVVKGDMTAAVEKRRDYGAADVGEVTF</sequence>
<gene>
    <name evidence="1" type="ORF">F2Q68_00004385</name>
</gene>
<protein>
    <submittedName>
        <fullName evidence="1">Uncharacterized protein</fullName>
    </submittedName>
</protein>